<feature type="non-terminal residue" evidence="2">
    <location>
        <position position="75"/>
    </location>
</feature>
<gene>
    <name evidence="2" type="ORF">NSK11_contig00100-0038</name>
</gene>
<keyword evidence="3" id="KW-1185">Reference proteome</keyword>
<keyword evidence="1" id="KW-0812">Transmembrane</keyword>
<reference evidence="2 3" key="2">
    <citation type="journal article" date="2016" name="Genome Announc.">
        <title>Draft Genome Sequence of Erythromycin- and Oxytetracycline-Sensitive Nocardia seriolae Strain U-1 (NBRC 110359).</title>
        <authorList>
            <person name="Imajoh M."/>
            <person name="Sukeda M."/>
            <person name="Shimizu M."/>
            <person name="Yamane J."/>
            <person name="Ohnishi K."/>
            <person name="Oshima S."/>
        </authorList>
    </citation>
    <scope>NUCLEOTIDE SEQUENCE [LARGE SCALE GENOMIC DNA]</scope>
    <source>
        <strain evidence="2 3">U-1</strain>
    </source>
</reference>
<sequence length="75" mass="7880">MYFLLSAVVIVAVGAISAAGVSAAGREGVRVWVRRSGFQVLVLLAWAAFVLAALGAVLFVVGTLLHFMEGGWFVD</sequence>
<dbReference type="EMBL" id="BBYQ01000100">
    <property type="protein sequence ID" value="GAP31009.1"/>
    <property type="molecule type" value="Genomic_DNA"/>
</dbReference>
<protein>
    <submittedName>
        <fullName evidence="2">Uncharacterized protein</fullName>
    </submittedName>
</protein>
<dbReference type="AlphaFoldDB" id="A0ABC9YZR1"/>
<dbReference type="Proteomes" id="UP000037179">
    <property type="component" value="Unassembled WGS sequence"/>
</dbReference>
<evidence type="ECO:0000256" key="1">
    <source>
        <dbReference type="SAM" id="Phobius"/>
    </source>
</evidence>
<keyword evidence="1" id="KW-1133">Transmembrane helix</keyword>
<keyword evidence="1" id="KW-0472">Membrane</keyword>
<accession>A0ABC9YZR1</accession>
<comment type="caution">
    <text evidence="2">The sequence shown here is derived from an EMBL/GenBank/DDBJ whole genome shotgun (WGS) entry which is preliminary data.</text>
</comment>
<evidence type="ECO:0000313" key="3">
    <source>
        <dbReference type="Proteomes" id="UP000037179"/>
    </source>
</evidence>
<proteinExistence type="predicted"/>
<name>A0ABC9YZR1_9NOCA</name>
<organism evidence="2 3">
    <name type="scientific">Nocardia seriolae</name>
    <dbReference type="NCBI Taxonomy" id="37332"/>
    <lineage>
        <taxon>Bacteria</taxon>
        <taxon>Bacillati</taxon>
        <taxon>Actinomycetota</taxon>
        <taxon>Actinomycetes</taxon>
        <taxon>Mycobacteriales</taxon>
        <taxon>Nocardiaceae</taxon>
        <taxon>Nocardia</taxon>
    </lineage>
</organism>
<dbReference type="RefSeq" id="WP_238595045.1">
    <property type="nucleotide sequence ID" value="NZ_BBYQ01000100.1"/>
</dbReference>
<evidence type="ECO:0000313" key="2">
    <source>
        <dbReference type="EMBL" id="GAP31009.1"/>
    </source>
</evidence>
<reference evidence="3" key="1">
    <citation type="submission" date="2015-07" db="EMBL/GenBank/DDBJ databases">
        <title>Nocardia seriolae U-1 whole genome shotgun sequence.</title>
        <authorList>
            <person name="Imajoh M."/>
            <person name="Fukumoto Y."/>
            <person name="Sukeda M."/>
            <person name="Yamane J."/>
            <person name="Yamasaki K."/>
            <person name="Shimizu M."/>
            <person name="Ohnishi K."/>
            <person name="Oshima S."/>
        </authorList>
    </citation>
    <scope>NUCLEOTIDE SEQUENCE [LARGE SCALE GENOMIC DNA]</scope>
    <source>
        <strain evidence="3">U-1</strain>
    </source>
</reference>
<feature type="transmembrane region" description="Helical" evidence="1">
    <location>
        <begin position="39"/>
        <end position="65"/>
    </location>
</feature>